<dbReference type="Proteomes" id="UP000593568">
    <property type="component" value="Unassembled WGS sequence"/>
</dbReference>
<proteinExistence type="predicted"/>
<sequence length="100" mass="11379">SFPWLRPLDLSKTKASGLLARLKLDEESPDCWRSLIQLQSHWKDCSSRMVRPIQDKAVAKQFQLSGQSCFQAIPTISHQCRLTMIDALAFTTEESQVIES</sequence>
<evidence type="ECO:0000313" key="2">
    <source>
        <dbReference type="Proteomes" id="UP000593568"/>
    </source>
</evidence>
<name>A0A7J9DX39_9ROSI</name>
<dbReference type="AlphaFoldDB" id="A0A7J9DX39"/>
<reference evidence="1 2" key="1">
    <citation type="journal article" date="2019" name="Genome Biol. Evol.">
        <title>Insights into the evolution of the New World diploid cottons (Gossypium, subgenus Houzingenia) based on genome sequencing.</title>
        <authorList>
            <person name="Grover C.E."/>
            <person name="Arick M.A. 2nd"/>
            <person name="Thrash A."/>
            <person name="Conover J.L."/>
            <person name="Sanders W.S."/>
            <person name="Peterson D.G."/>
            <person name="Frelichowski J.E."/>
            <person name="Scheffler J.A."/>
            <person name="Scheffler B.E."/>
            <person name="Wendel J.F."/>
        </authorList>
    </citation>
    <scope>NUCLEOTIDE SEQUENCE [LARGE SCALE GENOMIC DNA]</scope>
    <source>
        <strain evidence="1">8</strain>
        <tissue evidence="1">Leaf</tissue>
    </source>
</reference>
<gene>
    <name evidence="1" type="ORF">Gotri_014550</name>
</gene>
<comment type="caution">
    <text evidence="1">The sequence shown here is derived from an EMBL/GenBank/DDBJ whole genome shotgun (WGS) entry which is preliminary data.</text>
</comment>
<protein>
    <submittedName>
        <fullName evidence="1">Uncharacterized protein</fullName>
    </submittedName>
</protein>
<accession>A0A7J9DX39</accession>
<dbReference type="EMBL" id="JABEZW010000005">
    <property type="protein sequence ID" value="MBA0765333.1"/>
    <property type="molecule type" value="Genomic_DNA"/>
</dbReference>
<organism evidence="1 2">
    <name type="scientific">Gossypium trilobum</name>
    <dbReference type="NCBI Taxonomy" id="34281"/>
    <lineage>
        <taxon>Eukaryota</taxon>
        <taxon>Viridiplantae</taxon>
        <taxon>Streptophyta</taxon>
        <taxon>Embryophyta</taxon>
        <taxon>Tracheophyta</taxon>
        <taxon>Spermatophyta</taxon>
        <taxon>Magnoliopsida</taxon>
        <taxon>eudicotyledons</taxon>
        <taxon>Gunneridae</taxon>
        <taxon>Pentapetalae</taxon>
        <taxon>rosids</taxon>
        <taxon>malvids</taxon>
        <taxon>Malvales</taxon>
        <taxon>Malvaceae</taxon>
        <taxon>Malvoideae</taxon>
        <taxon>Gossypium</taxon>
    </lineage>
</organism>
<feature type="non-terminal residue" evidence="1">
    <location>
        <position position="1"/>
    </location>
</feature>
<keyword evidence="2" id="KW-1185">Reference proteome</keyword>
<evidence type="ECO:0000313" key="1">
    <source>
        <dbReference type="EMBL" id="MBA0765333.1"/>
    </source>
</evidence>